<dbReference type="AlphaFoldDB" id="A0A0M4LS83"/>
<dbReference type="KEGG" id="aep:AMC99_00038"/>
<feature type="compositionally biased region" description="Basic and acidic residues" evidence="1">
    <location>
        <begin position="12"/>
        <end position="24"/>
    </location>
</feature>
<accession>A0A0M4LS83</accession>
<dbReference type="PATRIC" id="fig|361183.4.peg.38"/>
<evidence type="ECO:0000313" key="3">
    <source>
        <dbReference type="Proteomes" id="UP000057938"/>
    </source>
</evidence>
<dbReference type="OrthoDB" id="7597224at2"/>
<reference evidence="2 3" key="1">
    <citation type="submission" date="2015-09" db="EMBL/GenBank/DDBJ databases">
        <title>Complete genome sequence of a benzo[a]pyrene-degrading bacterium Altererythrobacter epoxidivorans CGMCC 1.7731T.</title>
        <authorList>
            <person name="Li Z."/>
            <person name="Cheng H."/>
            <person name="Huo Y."/>
            <person name="Xu X."/>
        </authorList>
    </citation>
    <scope>NUCLEOTIDE SEQUENCE [LARGE SCALE GENOMIC DNA]</scope>
    <source>
        <strain evidence="2 3">CGMCC 1.7731</strain>
    </source>
</reference>
<feature type="region of interest" description="Disordered" evidence="1">
    <location>
        <begin position="1"/>
        <end position="39"/>
    </location>
</feature>
<dbReference type="STRING" id="361183.AMC99_00038"/>
<proteinExistence type="predicted"/>
<name>A0A0M4LS83_9SPHN</name>
<dbReference type="EMBL" id="CP012669">
    <property type="protein sequence ID" value="ALE15354.1"/>
    <property type="molecule type" value="Genomic_DNA"/>
</dbReference>
<evidence type="ECO:0000313" key="2">
    <source>
        <dbReference type="EMBL" id="ALE15354.1"/>
    </source>
</evidence>
<organism evidence="2 3">
    <name type="scientific">Altererythrobacter epoxidivorans</name>
    <dbReference type="NCBI Taxonomy" id="361183"/>
    <lineage>
        <taxon>Bacteria</taxon>
        <taxon>Pseudomonadati</taxon>
        <taxon>Pseudomonadota</taxon>
        <taxon>Alphaproteobacteria</taxon>
        <taxon>Sphingomonadales</taxon>
        <taxon>Erythrobacteraceae</taxon>
        <taxon>Altererythrobacter</taxon>
    </lineage>
</organism>
<dbReference type="RefSeq" id="WP_061921238.1">
    <property type="nucleotide sequence ID" value="NZ_CP012669.1"/>
</dbReference>
<gene>
    <name evidence="2" type="ORF">AMC99_00038</name>
</gene>
<dbReference type="Proteomes" id="UP000057938">
    <property type="component" value="Chromosome"/>
</dbReference>
<keyword evidence="3" id="KW-1185">Reference proteome</keyword>
<evidence type="ECO:0000256" key="1">
    <source>
        <dbReference type="SAM" id="MobiDB-lite"/>
    </source>
</evidence>
<sequence length="113" mass="13558">MRDEDDDRKRKRWEDAEEERHYWESIEDEKREEEEKAAQAQADAIEAMETWFFEQFEDPQVEMPRDSEEQSFIFPWGGPFEASDVLHGEFSHRFDEATIMAAVEHIERDGTVE</sequence>
<protein>
    <submittedName>
        <fullName evidence="2">Uncharacterized protein</fullName>
    </submittedName>
</protein>